<dbReference type="PROSITE" id="PS01248">
    <property type="entry name" value="EGF_LAM_1"/>
    <property type="match status" value="1"/>
</dbReference>
<feature type="signal peptide" evidence="13">
    <location>
        <begin position="1"/>
        <end position="23"/>
    </location>
</feature>
<dbReference type="InterPro" id="IPR050440">
    <property type="entry name" value="Laminin/Netrin_ECM"/>
</dbReference>
<dbReference type="GO" id="GO:0030155">
    <property type="term" value="P:regulation of cell adhesion"/>
    <property type="evidence" value="ECO:0007669"/>
    <property type="project" value="InterPro"/>
</dbReference>
<feature type="coiled-coil region" evidence="12">
    <location>
        <begin position="387"/>
        <end position="626"/>
    </location>
</feature>
<evidence type="ECO:0000256" key="4">
    <source>
        <dbReference type="ARBA" id="ARBA00022729"/>
    </source>
</evidence>
<evidence type="ECO:0000259" key="14">
    <source>
        <dbReference type="PROSITE" id="PS50025"/>
    </source>
</evidence>
<dbReference type="SUPFAM" id="SSF57997">
    <property type="entry name" value="Tropomyosin"/>
    <property type="match status" value="1"/>
</dbReference>
<feature type="domain" description="Laminin G" evidence="14">
    <location>
        <begin position="957"/>
        <end position="1119"/>
    </location>
</feature>
<keyword evidence="12" id="KW-0175">Coiled coil</keyword>
<dbReference type="GO" id="GO:0070831">
    <property type="term" value="P:basement membrane assembly"/>
    <property type="evidence" value="ECO:0007669"/>
    <property type="project" value="TreeGrafter"/>
</dbReference>
<evidence type="ECO:0000256" key="11">
    <source>
        <dbReference type="PROSITE-ProRule" id="PRU00460"/>
    </source>
</evidence>
<dbReference type="InterPro" id="IPR009254">
    <property type="entry name" value="Laminin_aI"/>
</dbReference>
<dbReference type="Pfam" id="PF24973">
    <property type="entry name" value="EGF_LMN_ATRN"/>
    <property type="match status" value="1"/>
</dbReference>
<dbReference type="InterPro" id="IPR010307">
    <property type="entry name" value="Laminin_dom_II"/>
</dbReference>
<protein>
    <submittedName>
        <fullName evidence="16">Laminin subunit alpha-3</fullName>
    </submittedName>
</protein>
<keyword evidence="5" id="KW-0677">Repeat</keyword>
<dbReference type="InterPro" id="IPR002049">
    <property type="entry name" value="LE_dom"/>
</dbReference>
<dbReference type="InterPro" id="IPR001791">
    <property type="entry name" value="Laminin_G"/>
</dbReference>
<reference evidence="16" key="1">
    <citation type="submission" date="2021-02" db="EMBL/GenBank/DDBJ databases">
        <title>Comparative genomics reveals that relaxation of natural selection precedes convergent phenotypic evolution of cavefish.</title>
        <authorList>
            <person name="Peng Z."/>
        </authorList>
    </citation>
    <scope>NUCLEOTIDE SEQUENCE</scope>
    <source>
        <tissue evidence="16">Muscle</tissue>
    </source>
</reference>
<keyword evidence="10 11" id="KW-0424">Laminin EGF-like domain</keyword>
<dbReference type="GO" id="GO:0043256">
    <property type="term" value="C:laminin complex"/>
    <property type="evidence" value="ECO:0007669"/>
    <property type="project" value="TreeGrafter"/>
</dbReference>
<dbReference type="Pfam" id="PF00053">
    <property type="entry name" value="EGF_laminin"/>
    <property type="match status" value="1"/>
</dbReference>
<keyword evidence="2" id="KW-0964">Secreted</keyword>
<evidence type="ECO:0000256" key="12">
    <source>
        <dbReference type="SAM" id="Coils"/>
    </source>
</evidence>
<evidence type="ECO:0000256" key="1">
    <source>
        <dbReference type="ARBA" id="ARBA00004302"/>
    </source>
</evidence>
<dbReference type="Pfam" id="PF02210">
    <property type="entry name" value="Laminin_G_2"/>
    <property type="match status" value="2"/>
</dbReference>
<dbReference type="PANTHER" id="PTHR10574:SF419">
    <property type="entry name" value="LAMININ SUBUNIT ALPHA-3-RELATED"/>
    <property type="match status" value="1"/>
</dbReference>
<keyword evidence="4 13" id="KW-0732">Signal</keyword>
<keyword evidence="9" id="KW-0325">Glycoprotein</keyword>
<feature type="coiled-coil region" evidence="12">
    <location>
        <begin position="234"/>
        <end position="343"/>
    </location>
</feature>
<accession>A0A9W8C845</accession>
<dbReference type="PROSITE" id="PS50025">
    <property type="entry name" value="LAM_G_DOMAIN"/>
    <property type="match status" value="3"/>
</dbReference>
<dbReference type="Pfam" id="PF06009">
    <property type="entry name" value="Laminin_II"/>
    <property type="match status" value="1"/>
</dbReference>
<keyword evidence="3" id="KW-0272">Extracellular matrix</keyword>
<gene>
    <name evidence="16" type="ORF">IRJ41_023577</name>
</gene>
<evidence type="ECO:0000256" key="9">
    <source>
        <dbReference type="ARBA" id="ARBA00023180"/>
    </source>
</evidence>
<dbReference type="GO" id="GO:0009887">
    <property type="term" value="P:animal organ morphogenesis"/>
    <property type="evidence" value="ECO:0007669"/>
    <property type="project" value="TreeGrafter"/>
</dbReference>
<evidence type="ECO:0000256" key="3">
    <source>
        <dbReference type="ARBA" id="ARBA00022530"/>
    </source>
</evidence>
<evidence type="ECO:0000259" key="15">
    <source>
        <dbReference type="PROSITE" id="PS50027"/>
    </source>
</evidence>
<sequence length="1286" mass="144493">SGLNTAVLGALVFGTLLMGMVSGGPRFSHQHHAQQPQKILYPGINPSNHHESQQIQYPSVHQRRDCQYNTAGDQCERCKDGYYGDAAQRACRVCPCPLSTQANNFAVGCSESDGRLQCLCKAGYTGERCERCAPGFYGDPWVPGGRCHPCNCPGNSCDSLTGVCRDFLELRDTNTDEQCEECDSCAQTLLNDLEKLDIDLRRMKERLDLDSLRPSAQEYLQKLKDALAVTTNRVNTFSSTVNNQKLEINQLERDLVLLTDDLEHLKEQARKRSEESQKALANIENSHQRAKDLDTETQNLQRKIQDLLKQLTDANSAGSTLPSSDLVKLLQESERMVKEMEKRNLKPLTDAIKKEQDHANQFLEQVNNIMKQCDDNKDTSERVESFLNSYETKVKELEDSLKRAVDIVENASDQNDVNAEHLKDVLERLKELKSERDVVRDQMTLAVNQLKNTEDLLKTFNNSKTEHQELATQLNSAKTDLKNKVQEMSQAEAQEKIVKQAEEHAENLQKLAKRLQEAVQNVSGLSALSGIEAYKNITDAVNAAQEAAAKARDAAKRALNDVSQEDLLQRAKHLKDNGNNLLKNAKSAARDLKGASKDLSNQTKRLQDTEKKKKVLEEDLKSVQDGLNEIKPDYIDLIIDAAKKTATAANRSTSDTVEQLNNIKAEVKKISISPTVSNVDNVLQDVDKNVKNLSGSIPSLLDKIQELNSQLSSANNVSENINKIKELIEEAREAANRIVVPMKFSGNGHVELRPPTDIDDLRAYTALTLSLQRPNKPTNRRRRRQSPAGNLFVFYIGSKNASGDYIGMALRNNFLHLIYKLNGEEYDLKTSSNITESPYEPAFFDKIAIHRIYQDAEIIHTQQFTSSNPKPPQTQENMGELSRNLLDLSASNVVFYVGGYPDDFKPPTSLNYGKYKGCIEFSTFNEKFISLYNFKNAVNINLESPCKRHIPVTSSQSNYFEGSGYAKVMLEKFPNYMGIIQKMQTRSEDALLLYLGDENDDFFYSISLESGYLVMRGQEKDKIFEPVRSEKKISLNPEKDVKVMITFSKDIKVIIGQTETKSTEFTPKKFQHYYVGGIPSNLRQRYNITVPPLKGCVNIISAGGISPYIKEEVGIGRGCSPELLVVRNAEFSVGGVLQKDHQDYSLQGDVNLSLGFKSTKPDGILLQNRKDNDNIELSMERGHVLLKLQGNIWKSTQQYQNGTWHYLSVVRQGQRVELRVDEDDVGQKLTESSSEVYSSNIVLGKDTFSGCISNVYLRRPEALFRAEDLSSYMATGHVHMSSCSAR</sequence>
<proteinExistence type="predicted"/>
<feature type="non-terminal residue" evidence="16">
    <location>
        <position position="1286"/>
    </location>
</feature>
<evidence type="ECO:0000256" key="6">
    <source>
        <dbReference type="ARBA" id="ARBA00022869"/>
    </source>
</evidence>
<dbReference type="GO" id="GO:0016477">
    <property type="term" value="P:cell migration"/>
    <property type="evidence" value="ECO:0007669"/>
    <property type="project" value="TreeGrafter"/>
</dbReference>
<dbReference type="GO" id="GO:0007411">
    <property type="term" value="P:axon guidance"/>
    <property type="evidence" value="ECO:0007669"/>
    <property type="project" value="TreeGrafter"/>
</dbReference>
<dbReference type="GO" id="GO:0009888">
    <property type="term" value="P:tissue development"/>
    <property type="evidence" value="ECO:0007669"/>
    <property type="project" value="TreeGrafter"/>
</dbReference>
<organism evidence="16 17">
    <name type="scientific">Triplophysa rosa</name>
    <name type="common">Cave loach</name>
    <dbReference type="NCBI Taxonomy" id="992332"/>
    <lineage>
        <taxon>Eukaryota</taxon>
        <taxon>Metazoa</taxon>
        <taxon>Chordata</taxon>
        <taxon>Craniata</taxon>
        <taxon>Vertebrata</taxon>
        <taxon>Euteleostomi</taxon>
        <taxon>Actinopterygii</taxon>
        <taxon>Neopterygii</taxon>
        <taxon>Teleostei</taxon>
        <taxon>Ostariophysi</taxon>
        <taxon>Cypriniformes</taxon>
        <taxon>Nemacheilidae</taxon>
        <taxon>Triplophysa</taxon>
    </lineage>
</organism>
<feature type="chain" id="PRO_5040924961" evidence="13">
    <location>
        <begin position="24"/>
        <end position="1286"/>
    </location>
</feature>
<evidence type="ECO:0000313" key="16">
    <source>
        <dbReference type="EMBL" id="KAI7810207.1"/>
    </source>
</evidence>
<dbReference type="CDD" id="cd00110">
    <property type="entry name" value="LamG"/>
    <property type="match status" value="3"/>
</dbReference>
<dbReference type="PROSITE" id="PS50027">
    <property type="entry name" value="EGF_LAM_2"/>
    <property type="match status" value="1"/>
</dbReference>
<dbReference type="Pfam" id="PF06008">
    <property type="entry name" value="Laminin_I"/>
    <property type="match status" value="1"/>
</dbReference>
<dbReference type="SMART" id="SM00282">
    <property type="entry name" value="LamG"/>
    <property type="match status" value="3"/>
</dbReference>
<dbReference type="GO" id="GO:0045995">
    <property type="term" value="P:regulation of embryonic development"/>
    <property type="evidence" value="ECO:0007669"/>
    <property type="project" value="InterPro"/>
</dbReference>
<comment type="subcellular location">
    <subcellularLocation>
        <location evidence="1">Secreted</location>
        <location evidence="1">Extracellular space</location>
        <location evidence="1">Extracellular matrix</location>
        <location evidence="1">Basement membrane</location>
    </subcellularLocation>
</comment>
<dbReference type="FunFam" id="2.10.25.10:FF:000033">
    <property type="entry name" value="Laminin subunit alpha 2"/>
    <property type="match status" value="1"/>
</dbReference>
<dbReference type="GO" id="GO:0034446">
    <property type="term" value="P:substrate adhesion-dependent cell spreading"/>
    <property type="evidence" value="ECO:0007669"/>
    <property type="project" value="TreeGrafter"/>
</dbReference>
<dbReference type="Gene3D" id="2.10.25.10">
    <property type="entry name" value="Laminin"/>
    <property type="match status" value="2"/>
</dbReference>
<name>A0A9W8C845_TRIRA</name>
<dbReference type="PANTHER" id="PTHR10574">
    <property type="entry name" value="NETRIN/LAMININ-RELATED"/>
    <property type="match status" value="1"/>
</dbReference>
<dbReference type="Gene3D" id="2.60.120.200">
    <property type="match status" value="3"/>
</dbReference>
<dbReference type="GO" id="GO:0005102">
    <property type="term" value="F:signaling receptor binding"/>
    <property type="evidence" value="ECO:0007669"/>
    <property type="project" value="InterPro"/>
</dbReference>
<evidence type="ECO:0000256" key="7">
    <source>
        <dbReference type="ARBA" id="ARBA00022889"/>
    </source>
</evidence>
<keyword evidence="7" id="KW-0130">Cell adhesion</keyword>
<keyword evidence="8 11" id="KW-1015">Disulfide bond</keyword>
<evidence type="ECO:0000256" key="13">
    <source>
        <dbReference type="SAM" id="SignalP"/>
    </source>
</evidence>
<dbReference type="InterPro" id="IPR056863">
    <property type="entry name" value="LMN_ATRN_NET-like_EGF"/>
</dbReference>
<comment type="caution">
    <text evidence="16">The sequence shown here is derived from an EMBL/GenBank/DDBJ whole genome shotgun (WGS) entry which is preliminary data.</text>
</comment>
<evidence type="ECO:0000256" key="8">
    <source>
        <dbReference type="ARBA" id="ARBA00023157"/>
    </source>
</evidence>
<evidence type="ECO:0000256" key="2">
    <source>
        <dbReference type="ARBA" id="ARBA00022525"/>
    </source>
</evidence>
<dbReference type="GO" id="GO:0030334">
    <property type="term" value="P:regulation of cell migration"/>
    <property type="evidence" value="ECO:0007669"/>
    <property type="project" value="InterPro"/>
</dbReference>
<comment type="caution">
    <text evidence="11">Lacks conserved residue(s) required for the propagation of feature annotation.</text>
</comment>
<feature type="domain" description="Laminin G" evidence="14">
    <location>
        <begin position="1126"/>
        <end position="1283"/>
    </location>
</feature>
<keyword evidence="17" id="KW-1185">Reference proteome</keyword>
<dbReference type="SMART" id="SM00180">
    <property type="entry name" value="EGF_Lam"/>
    <property type="match status" value="2"/>
</dbReference>
<evidence type="ECO:0000256" key="5">
    <source>
        <dbReference type="ARBA" id="ARBA00022737"/>
    </source>
</evidence>
<feature type="disulfide bond" evidence="11">
    <location>
        <begin position="120"/>
        <end position="129"/>
    </location>
</feature>
<dbReference type="CDD" id="cd00055">
    <property type="entry name" value="EGF_Lam"/>
    <property type="match status" value="2"/>
</dbReference>
<evidence type="ECO:0000313" key="17">
    <source>
        <dbReference type="Proteomes" id="UP001059041"/>
    </source>
</evidence>
<dbReference type="InterPro" id="IPR013320">
    <property type="entry name" value="ConA-like_dom_sf"/>
</dbReference>
<evidence type="ECO:0000256" key="10">
    <source>
        <dbReference type="ARBA" id="ARBA00023292"/>
    </source>
</evidence>
<dbReference type="EMBL" id="JAFHDT010000005">
    <property type="protein sequence ID" value="KAI7810207.1"/>
    <property type="molecule type" value="Genomic_DNA"/>
</dbReference>
<dbReference type="Proteomes" id="UP001059041">
    <property type="component" value="Linkage Group LG5"/>
</dbReference>
<dbReference type="SUPFAM" id="SSF57196">
    <property type="entry name" value="EGF/Laminin"/>
    <property type="match status" value="2"/>
</dbReference>
<keyword evidence="6" id="KW-0084">Basement membrane</keyword>
<feature type="domain" description="Laminin EGF-like" evidence="15">
    <location>
        <begin position="94"/>
        <end position="149"/>
    </location>
</feature>
<feature type="domain" description="Laminin G" evidence="14">
    <location>
        <begin position="739"/>
        <end position="946"/>
    </location>
</feature>
<dbReference type="SUPFAM" id="SSF49899">
    <property type="entry name" value="Concanavalin A-like lectins/glucanases"/>
    <property type="match status" value="3"/>
</dbReference>